<feature type="domain" description="N-acetyltransferase" evidence="3">
    <location>
        <begin position="5"/>
        <end position="160"/>
    </location>
</feature>
<dbReference type="InterPro" id="IPR016181">
    <property type="entry name" value="Acyl_CoA_acyltransferase"/>
</dbReference>
<gene>
    <name evidence="4" type="ORF">HYZ11_16155</name>
</gene>
<dbReference type="Pfam" id="PF00583">
    <property type="entry name" value="Acetyltransf_1"/>
    <property type="match status" value="2"/>
</dbReference>
<dbReference type="AlphaFoldDB" id="A0A932I3C5"/>
<reference evidence="4" key="1">
    <citation type="submission" date="2020-07" db="EMBL/GenBank/DDBJ databases">
        <title>Huge and variable diversity of episymbiotic CPR bacteria and DPANN archaea in groundwater ecosystems.</title>
        <authorList>
            <person name="He C.Y."/>
            <person name="Keren R."/>
            <person name="Whittaker M."/>
            <person name="Farag I.F."/>
            <person name="Doudna J."/>
            <person name="Cate J.H.D."/>
            <person name="Banfield J.F."/>
        </authorList>
    </citation>
    <scope>NUCLEOTIDE SEQUENCE</scope>
    <source>
        <strain evidence="4">NC_groundwater_763_Ag_S-0.2um_68_21</strain>
    </source>
</reference>
<dbReference type="PANTHER" id="PTHR43877">
    <property type="entry name" value="AMINOALKYLPHOSPHONATE N-ACETYLTRANSFERASE-RELATED-RELATED"/>
    <property type="match status" value="1"/>
</dbReference>
<dbReference type="InterPro" id="IPR000182">
    <property type="entry name" value="GNAT_dom"/>
</dbReference>
<dbReference type="SUPFAM" id="SSF55729">
    <property type="entry name" value="Acyl-CoA N-acyltransferases (Nat)"/>
    <property type="match status" value="2"/>
</dbReference>
<proteinExistence type="predicted"/>
<evidence type="ECO:0000259" key="3">
    <source>
        <dbReference type="PROSITE" id="PS51186"/>
    </source>
</evidence>
<evidence type="ECO:0000313" key="5">
    <source>
        <dbReference type="Proteomes" id="UP000782312"/>
    </source>
</evidence>
<sequence>MADARRFDPREPAGEADFRRLLEEALGPGAAGKPGEPLLLPPGCRAWLAGPPGAAAGFARTAPDRETRARGRLCLDALFVSPSRRRKGIGKTLLRAVKEAAREEGLGGVWGYFQEELPEAFLAATGGRRLRTLRLFRRGDLESVPYPRLPPGYVVRPLVPPADLEPAAGLYSAIFSKMWNFRPHAGRDIAAWFEEEDASPENCLLLDSLAEPSGLIGMAVLAVDPLRLRAGDRTAYVPDIGVRPEYRGKGWGKVLIGAAAHRARELKLSALELIADDADIPVTAFYRRMGFEERGALQVYEWEA</sequence>
<name>A0A932I3C5_UNCTE</name>
<evidence type="ECO:0000313" key="4">
    <source>
        <dbReference type="EMBL" id="MBI3129140.1"/>
    </source>
</evidence>
<dbReference type="EMBL" id="JACPUR010000038">
    <property type="protein sequence ID" value="MBI3129140.1"/>
    <property type="molecule type" value="Genomic_DNA"/>
</dbReference>
<dbReference type="GO" id="GO:0016747">
    <property type="term" value="F:acyltransferase activity, transferring groups other than amino-acyl groups"/>
    <property type="evidence" value="ECO:0007669"/>
    <property type="project" value="InterPro"/>
</dbReference>
<comment type="caution">
    <text evidence="4">The sequence shown here is derived from an EMBL/GenBank/DDBJ whole genome shotgun (WGS) entry which is preliminary data.</text>
</comment>
<dbReference type="PROSITE" id="PS51186">
    <property type="entry name" value="GNAT"/>
    <property type="match status" value="2"/>
</dbReference>
<accession>A0A932I3C5</accession>
<evidence type="ECO:0000256" key="2">
    <source>
        <dbReference type="ARBA" id="ARBA00023315"/>
    </source>
</evidence>
<dbReference type="CDD" id="cd04301">
    <property type="entry name" value="NAT_SF"/>
    <property type="match status" value="2"/>
</dbReference>
<dbReference type="Proteomes" id="UP000782312">
    <property type="component" value="Unassembled WGS sequence"/>
</dbReference>
<dbReference type="Gene3D" id="3.40.630.30">
    <property type="match status" value="1"/>
</dbReference>
<keyword evidence="2" id="KW-0012">Acyltransferase</keyword>
<feature type="domain" description="N-acetyltransferase" evidence="3">
    <location>
        <begin position="153"/>
        <end position="304"/>
    </location>
</feature>
<dbReference type="InterPro" id="IPR050832">
    <property type="entry name" value="Bact_Acetyltransf"/>
</dbReference>
<keyword evidence="1" id="KW-0808">Transferase</keyword>
<evidence type="ECO:0000256" key="1">
    <source>
        <dbReference type="ARBA" id="ARBA00022679"/>
    </source>
</evidence>
<protein>
    <submittedName>
        <fullName evidence="4">GNAT family N-acetyltransferase</fullName>
    </submittedName>
</protein>
<organism evidence="4 5">
    <name type="scientific">Tectimicrobiota bacterium</name>
    <dbReference type="NCBI Taxonomy" id="2528274"/>
    <lineage>
        <taxon>Bacteria</taxon>
        <taxon>Pseudomonadati</taxon>
        <taxon>Nitrospinota/Tectimicrobiota group</taxon>
        <taxon>Candidatus Tectimicrobiota</taxon>
    </lineage>
</organism>